<feature type="transmembrane region" description="Helical" evidence="6">
    <location>
        <begin position="72"/>
        <end position="100"/>
    </location>
</feature>
<dbReference type="PANTHER" id="PTHR34697">
    <property type="entry name" value="PHOSPHATIDYLGLYCEROL LYSYLTRANSFERASE"/>
    <property type="match status" value="1"/>
</dbReference>
<feature type="transmembrane region" description="Helical" evidence="6">
    <location>
        <begin position="328"/>
        <end position="349"/>
    </location>
</feature>
<sequence length="847" mass="89828">MATVSAPAAGAAGHRLQRLGKRAGDLLRTAPVTFTFVAVLWALALATSSLAAGPEPPLLQWVSVTPQSLPQHWPAVLLSGLWAGSAAGYIAGTLLALAIGLPAERLLGSRRLLAAGALTHLVGVLAGIGFALLAGAVFPDWGRELALESFVGPAALLCGVAAAGSAGTGTLWRRRLRLFLFTLLVLLVLYSGSFQTIVVLAAAVSGAAVGPLLFGRRPHPAARLVSSRREARVLVAIAVAATAAGPVLAALSVEAAGPLAVLRYLYTDIQALNPQALEQLCADPGRQTECNAARFELRAGPAGFFLVVLPQILLLVLCDGLRRGRRFAWTAALVLQAAMTATAAVRLAGYLGAPVPDQDPYGIGSANPLAAVLPMLVPLAVLLLLALTGRLFTVSAPPGTYRRFSLAVAASALILAALYLGGGLLFRTGFTPEATPARLLADLPACFIPLVELSSANVLLPLTLPAAILYEGVGLLFWLIVCVLLLLTFLRPPGGETEQDRQRARTLLKTHGGSTLAWMTLWSGNRYWFSGGGRSYVAYRLDFGVALTVGEPVGPADELAGTVRQFAAWCMENGLQPCFYSVGERVRAIAAADGCFSLEVAEEPVLDLEHLEFRGRKFQDARTALNKARKLGIHAEWTTYRQAPPAVLDQLRAISEEWVADKGMPEMGFTLGGLEEVDDPEVRVLLAVDGNRTVHGVTSWLPVYRDGQVRGWTLDFMRRRDSGFPGTMDFLIASAALSLKDEGVGFLSLSGAPLARAEAPPGQQTGSPPVLDRVLDRLGSTLEPVYGFRSLLAFKAKFQPRYEPLYMSYPDPAALPAIANALARAYLPHVSVGQGLTLARRIIGSSR</sequence>
<feature type="transmembrane region" description="Helical" evidence="6">
    <location>
        <begin position="26"/>
        <end position="52"/>
    </location>
</feature>
<feature type="transmembrane region" description="Helical" evidence="6">
    <location>
        <begin position="404"/>
        <end position="426"/>
    </location>
</feature>
<dbReference type="InterPro" id="IPR035952">
    <property type="entry name" value="Rhomboid-like_sf"/>
</dbReference>
<feature type="transmembrane region" description="Helical" evidence="6">
    <location>
        <begin position="197"/>
        <end position="214"/>
    </location>
</feature>
<keyword evidence="3 6" id="KW-0812">Transmembrane</keyword>
<feature type="transmembrane region" description="Helical" evidence="6">
    <location>
        <begin position="112"/>
        <end position="138"/>
    </location>
</feature>
<organism evidence="8">
    <name type="scientific">Arthrobacter saudimassiliensis</name>
    <dbReference type="NCBI Taxonomy" id="1461584"/>
    <lineage>
        <taxon>Bacteria</taxon>
        <taxon>Bacillati</taxon>
        <taxon>Actinomycetota</taxon>
        <taxon>Actinomycetes</taxon>
        <taxon>Micrococcales</taxon>
        <taxon>Micrococcaceae</taxon>
        <taxon>Arthrobacter</taxon>
    </lineage>
</organism>
<evidence type="ECO:0000256" key="3">
    <source>
        <dbReference type="ARBA" id="ARBA00022692"/>
    </source>
</evidence>
<evidence type="ECO:0000313" key="8">
    <source>
        <dbReference type="EMBL" id="CEA07137.1"/>
    </source>
</evidence>
<dbReference type="SUPFAM" id="SSF144091">
    <property type="entry name" value="Rhomboid-like"/>
    <property type="match status" value="1"/>
</dbReference>
<dbReference type="GO" id="GO:0016755">
    <property type="term" value="F:aminoacyltransferase activity"/>
    <property type="evidence" value="ECO:0007669"/>
    <property type="project" value="TreeGrafter"/>
</dbReference>
<dbReference type="InterPro" id="IPR016181">
    <property type="entry name" value="Acyl_CoA_acyltransferase"/>
</dbReference>
<dbReference type="InterPro" id="IPR051211">
    <property type="entry name" value="PG_lysyltransferase"/>
</dbReference>
<reference evidence="8" key="1">
    <citation type="submission" date="2014-07" db="EMBL/GenBank/DDBJ databases">
        <authorList>
            <person name="Urmite Genomes Urmite Genomes"/>
        </authorList>
    </citation>
    <scope>NUCLEOTIDE SEQUENCE</scope>
    <source>
        <strain evidence="8">11W110_air</strain>
    </source>
</reference>
<keyword evidence="5 6" id="KW-0472">Membrane</keyword>
<keyword evidence="8" id="KW-0808">Transferase</keyword>
<gene>
    <name evidence="8" type="primary">mprF</name>
    <name evidence="8" type="ORF">BN1051_00450</name>
</gene>
<feature type="domain" description="Phosphatidylglycerol lysyltransferase C-terminal" evidence="7">
    <location>
        <begin position="506"/>
        <end position="809"/>
    </location>
</feature>
<feature type="transmembrane region" description="Helical" evidence="6">
    <location>
        <begin position="369"/>
        <end position="392"/>
    </location>
</feature>
<accession>A0A078MP45</accession>
<keyword evidence="2" id="KW-1003">Cell membrane</keyword>
<evidence type="ECO:0000256" key="2">
    <source>
        <dbReference type="ARBA" id="ARBA00022475"/>
    </source>
</evidence>
<name>A0A078MP45_9MICC</name>
<evidence type="ECO:0000256" key="4">
    <source>
        <dbReference type="ARBA" id="ARBA00022989"/>
    </source>
</evidence>
<evidence type="ECO:0000256" key="5">
    <source>
        <dbReference type="ARBA" id="ARBA00023136"/>
    </source>
</evidence>
<dbReference type="PATRIC" id="fig|1461584.3.peg.440"/>
<dbReference type="GO" id="GO:0055091">
    <property type="term" value="P:phospholipid homeostasis"/>
    <property type="evidence" value="ECO:0007669"/>
    <property type="project" value="TreeGrafter"/>
</dbReference>
<evidence type="ECO:0000259" key="7">
    <source>
        <dbReference type="Pfam" id="PF09924"/>
    </source>
</evidence>
<feature type="transmembrane region" description="Helical" evidence="6">
    <location>
        <begin position="150"/>
        <end position="169"/>
    </location>
</feature>
<feature type="transmembrane region" description="Helical" evidence="6">
    <location>
        <begin position="176"/>
        <end position="191"/>
    </location>
</feature>
<feature type="transmembrane region" description="Helical" evidence="6">
    <location>
        <begin position="467"/>
        <end position="490"/>
    </location>
</feature>
<dbReference type="InterPro" id="IPR024320">
    <property type="entry name" value="LPG_synthase_C"/>
</dbReference>
<feature type="transmembrane region" description="Helical" evidence="6">
    <location>
        <begin position="302"/>
        <end position="321"/>
    </location>
</feature>
<dbReference type="AlphaFoldDB" id="A0A078MP45"/>
<comment type="subcellular location">
    <subcellularLocation>
        <location evidence="1">Cell membrane</location>
        <topology evidence="1">Multi-pass membrane protein</topology>
    </subcellularLocation>
</comment>
<dbReference type="Pfam" id="PF09924">
    <property type="entry name" value="LPG_synthase_C"/>
    <property type="match status" value="1"/>
</dbReference>
<keyword evidence="4 6" id="KW-1133">Transmembrane helix</keyword>
<dbReference type="SUPFAM" id="SSF55729">
    <property type="entry name" value="Acyl-CoA N-acyltransferases (Nat)"/>
    <property type="match status" value="1"/>
</dbReference>
<evidence type="ECO:0000256" key="6">
    <source>
        <dbReference type="SAM" id="Phobius"/>
    </source>
</evidence>
<dbReference type="PANTHER" id="PTHR34697:SF2">
    <property type="entry name" value="PHOSPHATIDYLGLYCEROL LYSYLTRANSFERASE"/>
    <property type="match status" value="1"/>
</dbReference>
<dbReference type="EMBL" id="LN483070">
    <property type="protein sequence ID" value="CEA07137.1"/>
    <property type="molecule type" value="Genomic_DNA"/>
</dbReference>
<protein>
    <submittedName>
        <fullName evidence="8">Phosphatidylglycerol lysyltransferase</fullName>
    </submittedName>
</protein>
<evidence type="ECO:0000256" key="1">
    <source>
        <dbReference type="ARBA" id="ARBA00004651"/>
    </source>
</evidence>
<dbReference type="GO" id="GO:0005886">
    <property type="term" value="C:plasma membrane"/>
    <property type="evidence" value="ECO:0007669"/>
    <property type="project" value="UniProtKB-SubCell"/>
</dbReference>
<feature type="transmembrane region" description="Helical" evidence="6">
    <location>
        <begin position="234"/>
        <end position="253"/>
    </location>
</feature>
<proteinExistence type="predicted"/>